<gene>
    <name evidence="1" type="ORF">FHS30_001918</name>
</gene>
<sequence length="131" mass="14894">MSQPTTYLQHHIALINELISVAEKLLAMNTLREPQQEALYEQLQQLAKADADEDFYVLGQSILVKIVAAWPQLTPNISRDLFWFFGGDCLQYMPDEEIANYQALDEARHVADSADQPFDIATEKAKIFGLH</sequence>
<dbReference type="InterPro" id="IPR048156">
    <property type="entry name" value="PA2817-like"/>
</dbReference>
<protein>
    <recommendedName>
        <fullName evidence="3">Dehydrogenase</fullName>
    </recommendedName>
</protein>
<evidence type="ECO:0008006" key="3">
    <source>
        <dbReference type="Google" id="ProtNLM"/>
    </source>
</evidence>
<organism evidence="1 2">
    <name type="scientific">Simiduia aestuariiviva</name>
    <dbReference type="NCBI Taxonomy" id="1510459"/>
    <lineage>
        <taxon>Bacteria</taxon>
        <taxon>Pseudomonadati</taxon>
        <taxon>Pseudomonadota</taxon>
        <taxon>Gammaproteobacteria</taxon>
        <taxon>Cellvibrionales</taxon>
        <taxon>Cellvibrionaceae</taxon>
        <taxon>Simiduia</taxon>
    </lineage>
</organism>
<dbReference type="NCBIfam" id="NF041512">
    <property type="entry name" value="PA2817_fam"/>
    <property type="match status" value="1"/>
</dbReference>
<dbReference type="AlphaFoldDB" id="A0A839UKS7"/>
<evidence type="ECO:0000313" key="2">
    <source>
        <dbReference type="Proteomes" id="UP000559987"/>
    </source>
</evidence>
<comment type="caution">
    <text evidence="1">The sequence shown here is derived from an EMBL/GenBank/DDBJ whole genome shotgun (WGS) entry which is preliminary data.</text>
</comment>
<proteinExistence type="predicted"/>
<reference evidence="1 2" key="1">
    <citation type="submission" date="2020-08" db="EMBL/GenBank/DDBJ databases">
        <title>Genomic Encyclopedia of Type Strains, Phase III (KMG-III): the genomes of soil and plant-associated and newly described type strains.</title>
        <authorList>
            <person name="Whitman W."/>
        </authorList>
    </citation>
    <scope>NUCLEOTIDE SEQUENCE [LARGE SCALE GENOMIC DNA]</scope>
    <source>
        <strain evidence="1 2">CECT 8571</strain>
    </source>
</reference>
<dbReference type="Proteomes" id="UP000559987">
    <property type="component" value="Unassembled WGS sequence"/>
</dbReference>
<evidence type="ECO:0000313" key="1">
    <source>
        <dbReference type="EMBL" id="MBB3168734.1"/>
    </source>
</evidence>
<dbReference type="EMBL" id="JACHXZ010000002">
    <property type="protein sequence ID" value="MBB3168734.1"/>
    <property type="molecule type" value="Genomic_DNA"/>
</dbReference>
<accession>A0A839UKS7</accession>
<keyword evidence="2" id="KW-1185">Reference proteome</keyword>
<name>A0A839UKS7_9GAMM</name>
<dbReference type="RefSeq" id="WP_183910189.1">
    <property type="nucleotide sequence ID" value="NZ_JACHXZ010000002.1"/>
</dbReference>